<dbReference type="RefSeq" id="WP_015904291.1">
    <property type="nucleotide sequence ID" value="NC_012108.1"/>
</dbReference>
<dbReference type="SUPFAM" id="SSF46785">
    <property type="entry name" value="Winged helix' DNA-binding domain"/>
    <property type="match status" value="1"/>
</dbReference>
<protein>
    <submittedName>
        <fullName evidence="5">Transcriptional regulator (ArsR-family protein)</fullName>
    </submittedName>
</protein>
<evidence type="ECO:0000259" key="4">
    <source>
        <dbReference type="PROSITE" id="PS50987"/>
    </source>
</evidence>
<keyword evidence="3" id="KW-0804">Transcription</keyword>
<dbReference type="KEGG" id="dat:HRM2_24320"/>
<dbReference type="SMART" id="SM00418">
    <property type="entry name" value="HTH_ARSR"/>
    <property type="match status" value="1"/>
</dbReference>
<dbReference type="InterPro" id="IPR001845">
    <property type="entry name" value="HTH_ArsR_DNA-bd_dom"/>
</dbReference>
<dbReference type="InterPro" id="IPR051081">
    <property type="entry name" value="HTH_MetalResp_TranReg"/>
</dbReference>
<dbReference type="InterPro" id="IPR011991">
    <property type="entry name" value="ArsR-like_HTH"/>
</dbReference>
<dbReference type="PANTHER" id="PTHR33154">
    <property type="entry name" value="TRANSCRIPTIONAL REGULATOR, ARSR FAMILY"/>
    <property type="match status" value="1"/>
</dbReference>
<dbReference type="InterPro" id="IPR036390">
    <property type="entry name" value="WH_DNA-bd_sf"/>
</dbReference>
<dbReference type="HOGENOM" id="CLU_097806_6_4_7"/>
<dbReference type="PROSITE" id="PS50987">
    <property type="entry name" value="HTH_ARSR_2"/>
    <property type="match status" value="1"/>
</dbReference>
<dbReference type="eggNOG" id="COG0640">
    <property type="taxonomic scope" value="Bacteria"/>
</dbReference>
<dbReference type="PRINTS" id="PR00778">
    <property type="entry name" value="HTHARSR"/>
</dbReference>
<dbReference type="NCBIfam" id="NF033788">
    <property type="entry name" value="HTH_metalloreg"/>
    <property type="match status" value="1"/>
</dbReference>
<evidence type="ECO:0000256" key="2">
    <source>
        <dbReference type="ARBA" id="ARBA00023125"/>
    </source>
</evidence>
<name>C0QFV8_DESAH</name>
<dbReference type="Proteomes" id="UP000000442">
    <property type="component" value="Chromosome"/>
</dbReference>
<dbReference type="GO" id="GO:0003677">
    <property type="term" value="F:DNA binding"/>
    <property type="evidence" value="ECO:0007669"/>
    <property type="project" value="UniProtKB-KW"/>
</dbReference>
<evidence type="ECO:0000256" key="1">
    <source>
        <dbReference type="ARBA" id="ARBA00023015"/>
    </source>
</evidence>
<dbReference type="GO" id="GO:0003700">
    <property type="term" value="F:DNA-binding transcription factor activity"/>
    <property type="evidence" value="ECO:0007669"/>
    <property type="project" value="InterPro"/>
</dbReference>
<keyword evidence="2" id="KW-0238">DNA-binding</keyword>
<accession>C0QFV8</accession>
<sequence length="105" mass="11899">MEQMDPRKLEENAEKASRLLKSMGHPSRLMVLCHLMKGECPVSVLNQAIPLSQSALSQHLAGLRQAGLVETRRESQVIYYRLKSKAVSRILEALYCIYCNPNVEE</sequence>
<feature type="domain" description="HTH arsR-type" evidence="4">
    <location>
        <begin position="9"/>
        <end position="102"/>
    </location>
</feature>
<dbReference type="AlphaFoldDB" id="C0QFV8"/>
<evidence type="ECO:0000256" key="3">
    <source>
        <dbReference type="ARBA" id="ARBA00023163"/>
    </source>
</evidence>
<evidence type="ECO:0000313" key="5">
    <source>
        <dbReference type="EMBL" id="ACN15526.1"/>
    </source>
</evidence>
<evidence type="ECO:0000313" key="6">
    <source>
        <dbReference type="Proteomes" id="UP000000442"/>
    </source>
</evidence>
<dbReference type="EMBL" id="CP001087">
    <property type="protein sequence ID" value="ACN15526.1"/>
    <property type="molecule type" value="Genomic_DNA"/>
</dbReference>
<organism evidence="5 6">
    <name type="scientific">Desulforapulum autotrophicum (strain ATCC 43914 / DSM 3382 / VKM B-1955 / HRM2)</name>
    <name type="common">Desulfobacterium autotrophicum</name>
    <dbReference type="NCBI Taxonomy" id="177437"/>
    <lineage>
        <taxon>Bacteria</taxon>
        <taxon>Pseudomonadati</taxon>
        <taxon>Thermodesulfobacteriota</taxon>
        <taxon>Desulfobacteria</taxon>
        <taxon>Desulfobacterales</taxon>
        <taxon>Desulfobacteraceae</taxon>
        <taxon>Desulforapulum</taxon>
    </lineage>
</organism>
<dbReference type="InterPro" id="IPR036388">
    <property type="entry name" value="WH-like_DNA-bd_sf"/>
</dbReference>
<reference evidence="5 6" key="1">
    <citation type="journal article" date="2009" name="Environ. Microbiol.">
        <title>Genome sequence of Desulfobacterium autotrophicum HRM2, a marine sulfate reducer oxidizing organic carbon completely to carbon dioxide.</title>
        <authorList>
            <person name="Strittmatter A.W."/>
            <person name="Liesegang H."/>
            <person name="Rabus R."/>
            <person name="Decker I."/>
            <person name="Amann J."/>
            <person name="Andres S."/>
            <person name="Henne A."/>
            <person name="Fricke W.F."/>
            <person name="Martinez-Arias R."/>
            <person name="Bartels D."/>
            <person name="Goesmann A."/>
            <person name="Krause L."/>
            <person name="Puehler A."/>
            <person name="Klenk H.P."/>
            <person name="Richter M."/>
            <person name="Schuler M."/>
            <person name="Gloeckner F.O."/>
            <person name="Meyerdierks A."/>
            <person name="Gottschalk G."/>
            <person name="Amann R."/>
        </authorList>
    </citation>
    <scope>NUCLEOTIDE SEQUENCE [LARGE SCALE GENOMIC DNA]</scope>
    <source>
        <strain evidence="6">ATCC 43914 / DSM 3382 / HRM2</strain>
    </source>
</reference>
<dbReference type="Pfam" id="PF01022">
    <property type="entry name" value="HTH_5"/>
    <property type="match status" value="1"/>
</dbReference>
<dbReference type="Gene3D" id="1.10.10.10">
    <property type="entry name" value="Winged helix-like DNA-binding domain superfamily/Winged helix DNA-binding domain"/>
    <property type="match status" value="1"/>
</dbReference>
<dbReference type="STRING" id="177437.HRM2_24320"/>
<gene>
    <name evidence="5" type="ordered locus">HRM2_24320</name>
</gene>
<dbReference type="CDD" id="cd00090">
    <property type="entry name" value="HTH_ARSR"/>
    <property type="match status" value="1"/>
</dbReference>
<dbReference type="PANTHER" id="PTHR33154:SF28">
    <property type="entry name" value="HTH-TYPE TRANSCRIPTIONAL REGULATOR YGAV-RELATED"/>
    <property type="match status" value="1"/>
</dbReference>
<keyword evidence="1" id="KW-0805">Transcription regulation</keyword>
<proteinExistence type="predicted"/>
<keyword evidence="6" id="KW-1185">Reference proteome</keyword>